<dbReference type="OrthoDB" id="10006023at2759"/>
<reference evidence="3" key="1">
    <citation type="journal article" date="2018" name="Nat. Microbiol.">
        <title>Leveraging single-cell genomics to expand the fungal tree of life.</title>
        <authorList>
            <person name="Ahrendt S.R."/>
            <person name="Quandt C.A."/>
            <person name="Ciobanu D."/>
            <person name="Clum A."/>
            <person name="Salamov A."/>
            <person name="Andreopoulos B."/>
            <person name="Cheng J.F."/>
            <person name="Woyke T."/>
            <person name="Pelin A."/>
            <person name="Henrissat B."/>
            <person name="Reynolds N.K."/>
            <person name="Benny G.L."/>
            <person name="Smith M.E."/>
            <person name="James T.Y."/>
            <person name="Grigoriev I.V."/>
        </authorList>
    </citation>
    <scope>NUCLEOTIDE SEQUENCE [LARGE SCALE GENOMIC DNA]</scope>
</reference>
<proteinExistence type="predicted"/>
<name>A0A4P9WPE9_9FUNG</name>
<dbReference type="AlphaFoldDB" id="A0A4P9WPE9"/>
<feature type="compositionally biased region" description="Polar residues" evidence="1">
    <location>
        <begin position="89"/>
        <end position="107"/>
    </location>
</feature>
<dbReference type="Proteomes" id="UP000269721">
    <property type="component" value="Unassembled WGS sequence"/>
</dbReference>
<protein>
    <submittedName>
        <fullName evidence="2">Uncharacterized protein</fullName>
    </submittedName>
</protein>
<feature type="region of interest" description="Disordered" evidence="1">
    <location>
        <begin position="258"/>
        <end position="280"/>
    </location>
</feature>
<feature type="region of interest" description="Disordered" evidence="1">
    <location>
        <begin position="1"/>
        <end position="45"/>
    </location>
</feature>
<gene>
    <name evidence="2" type="ORF">BDK51DRAFT_36736</name>
</gene>
<evidence type="ECO:0000313" key="2">
    <source>
        <dbReference type="EMBL" id="RKO94195.1"/>
    </source>
</evidence>
<sequence length="280" mass="30541">MGVPPGPPSRSIACRNLRRPPSTTRTASRLQPPISPAPSPSPRNRDLTESILALEAAENENDWAAIAGFRVALNANQEGAGGGWPANWRRTQTRPPLPTHTTRSSRGSFKRVEARGRTLSRHDPVTAMFLDAVCSAPGIATRTSLIVRWMPSSPPFPAIPPTCARGTILPCRARPRALTSEAKGKVRERFVHAQDLSRYTPPSSSSFYRKPYFNPRPRDALTQPAGQGSGKLLPPLPTPLSMPVFTYSVHTLSFTGSALAPSEFPPHRSRREHTAPVLQK</sequence>
<feature type="compositionally biased region" description="Low complexity" evidence="1">
    <location>
        <begin position="19"/>
        <end position="29"/>
    </location>
</feature>
<evidence type="ECO:0000256" key="1">
    <source>
        <dbReference type="SAM" id="MobiDB-lite"/>
    </source>
</evidence>
<evidence type="ECO:0000313" key="3">
    <source>
        <dbReference type="Proteomes" id="UP000269721"/>
    </source>
</evidence>
<feature type="region of interest" description="Disordered" evidence="1">
    <location>
        <begin position="200"/>
        <end position="234"/>
    </location>
</feature>
<accession>A0A4P9WPE9</accession>
<organism evidence="2 3">
    <name type="scientific">Blyttiomyces helicus</name>
    <dbReference type="NCBI Taxonomy" id="388810"/>
    <lineage>
        <taxon>Eukaryota</taxon>
        <taxon>Fungi</taxon>
        <taxon>Fungi incertae sedis</taxon>
        <taxon>Chytridiomycota</taxon>
        <taxon>Chytridiomycota incertae sedis</taxon>
        <taxon>Chytridiomycetes</taxon>
        <taxon>Chytridiomycetes incertae sedis</taxon>
        <taxon>Blyttiomyces</taxon>
    </lineage>
</organism>
<keyword evidence="3" id="KW-1185">Reference proteome</keyword>
<dbReference type="EMBL" id="KZ993976">
    <property type="protein sequence ID" value="RKO94195.1"/>
    <property type="molecule type" value="Genomic_DNA"/>
</dbReference>
<feature type="region of interest" description="Disordered" evidence="1">
    <location>
        <begin position="80"/>
        <end position="117"/>
    </location>
</feature>